<feature type="compositionally biased region" description="Low complexity" evidence="1">
    <location>
        <begin position="96"/>
        <end position="107"/>
    </location>
</feature>
<organism evidence="2 3">
    <name type="scientific">Anopheles epiroticus</name>
    <dbReference type="NCBI Taxonomy" id="199890"/>
    <lineage>
        <taxon>Eukaryota</taxon>
        <taxon>Metazoa</taxon>
        <taxon>Ecdysozoa</taxon>
        <taxon>Arthropoda</taxon>
        <taxon>Hexapoda</taxon>
        <taxon>Insecta</taxon>
        <taxon>Pterygota</taxon>
        <taxon>Neoptera</taxon>
        <taxon>Endopterygota</taxon>
        <taxon>Diptera</taxon>
        <taxon>Nematocera</taxon>
        <taxon>Culicoidea</taxon>
        <taxon>Culicidae</taxon>
        <taxon>Anophelinae</taxon>
        <taxon>Anopheles</taxon>
    </lineage>
</organism>
<dbReference type="Proteomes" id="UP000075885">
    <property type="component" value="Unassembled WGS sequence"/>
</dbReference>
<reference evidence="3" key="1">
    <citation type="submission" date="2013-03" db="EMBL/GenBank/DDBJ databases">
        <title>The Genome Sequence of Anopheles epiroticus epiroticus2.</title>
        <authorList>
            <consortium name="The Broad Institute Genomics Platform"/>
            <person name="Neafsey D.E."/>
            <person name="Howell P."/>
            <person name="Walker B."/>
            <person name="Young S.K."/>
            <person name="Zeng Q."/>
            <person name="Gargeya S."/>
            <person name="Fitzgerald M."/>
            <person name="Haas B."/>
            <person name="Abouelleil A."/>
            <person name="Allen A.W."/>
            <person name="Alvarado L."/>
            <person name="Arachchi H.M."/>
            <person name="Berlin A.M."/>
            <person name="Chapman S.B."/>
            <person name="Gainer-Dewar J."/>
            <person name="Goldberg J."/>
            <person name="Griggs A."/>
            <person name="Gujja S."/>
            <person name="Hansen M."/>
            <person name="Howarth C."/>
            <person name="Imamovic A."/>
            <person name="Ireland A."/>
            <person name="Larimer J."/>
            <person name="McCowan C."/>
            <person name="Murphy C."/>
            <person name="Pearson M."/>
            <person name="Poon T.W."/>
            <person name="Priest M."/>
            <person name="Roberts A."/>
            <person name="Saif S."/>
            <person name="Shea T."/>
            <person name="Sisk P."/>
            <person name="Sykes S."/>
            <person name="Wortman J."/>
            <person name="Nusbaum C."/>
            <person name="Birren B."/>
        </authorList>
    </citation>
    <scope>NUCLEOTIDE SEQUENCE [LARGE SCALE GENOMIC DNA]</scope>
    <source>
        <strain evidence="3">Epiroticus2</strain>
    </source>
</reference>
<evidence type="ECO:0000313" key="2">
    <source>
        <dbReference type="EnsemblMetazoa" id="AEPI006546-PA"/>
    </source>
</evidence>
<dbReference type="VEuPathDB" id="VectorBase:AEPI006546"/>
<sequence>MPKQFLMKAVKRILQTVMKVKPPSEDVLRLVTHVMEDMASALDRPVLLCILMGLIHPWLDWRFCRFLTQSSPWKNLDRWILHQKMDEAAVNRQEQTHQQQQVQSLNQAPFPHDTASTSDIERK</sequence>
<proteinExistence type="predicted"/>
<keyword evidence="3" id="KW-1185">Reference proteome</keyword>
<accession>A0A182PHY5</accession>
<reference evidence="2" key="2">
    <citation type="submission" date="2020-05" db="UniProtKB">
        <authorList>
            <consortium name="EnsemblMetazoa"/>
        </authorList>
    </citation>
    <scope>IDENTIFICATION</scope>
    <source>
        <strain evidence="2">Epiroticus2</strain>
    </source>
</reference>
<evidence type="ECO:0000256" key="1">
    <source>
        <dbReference type="SAM" id="MobiDB-lite"/>
    </source>
</evidence>
<name>A0A182PHY5_9DIPT</name>
<feature type="compositionally biased region" description="Polar residues" evidence="1">
    <location>
        <begin position="114"/>
        <end position="123"/>
    </location>
</feature>
<dbReference type="EnsemblMetazoa" id="AEPI006546-RA">
    <property type="protein sequence ID" value="AEPI006546-PA"/>
    <property type="gene ID" value="AEPI006546"/>
</dbReference>
<dbReference type="AlphaFoldDB" id="A0A182PHY5"/>
<protein>
    <submittedName>
        <fullName evidence="2">Uncharacterized protein</fullName>
    </submittedName>
</protein>
<feature type="region of interest" description="Disordered" evidence="1">
    <location>
        <begin position="90"/>
        <end position="123"/>
    </location>
</feature>
<evidence type="ECO:0000313" key="3">
    <source>
        <dbReference type="Proteomes" id="UP000075885"/>
    </source>
</evidence>